<feature type="domain" description="Aminoacyl-tRNA synthetase class I anticodon-binding" evidence="6">
    <location>
        <begin position="15"/>
        <end position="62"/>
    </location>
</feature>
<evidence type="ECO:0000256" key="5">
    <source>
        <dbReference type="ARBA" id="ARBA00023146"/>
    </source>
</evidence>
<dbReference type="Proteomes" id="UP000249936">
    <property type="component" value="Unassembled WGS sequence"/>
</dbReference>
<dbReference type="GO" id="GO:0000049">
    <property type="term" value="F:tRNA binding"/>
    <property type="evidence" value="ECO:0007669"/>
    <property type="project" value="InterPro"/>
</dbReference>
<reference evidence="7 8" key="1">
    <citation type="submission" date="2018-06" db="EMBL/GenBank/DDBJ databases">
        <authorList>
            <consortium name="Pathogen Informatics"/>
            <person name="Doyle S."/>
        </authorList>
    </citation>
    <scope>NUCLEOTIDE SEQUENCE [LARGE SCALE GENOMIC DNA]</scope>
    <source>
        <strain evidence="7 8">NCTC11872</strain>
    </source>
</reference>
<keyword evidence="3" id="KW-0067">ATP-binding</keyword>
<evidence type="ECO:0000259" key="6">
    <source>
        <dbReference type="Pfam" id="PF19269"/>
    </source>
</evidence>
<dbReference type="InterPro" id="IPR008925">
    <property type="entry name" value="aa_tRNA-synth_I_cd-bd_sf"/>
</dbReference>
<dbReference type="GO" id="GO:0004818">
    <property type="term" value="F:glutamate-tRNA ligase activity"/>
    <property type="evidence" value="ECO:0007669"/>
    <property type="project" value="UniProtKB-EC"/>
</dbReference>
<sequence>MNQHYIRELPPEYVVKHLEWHYKDQGIDTTNGPALTEIVSMLAERCKTLKEMASSSRYFFEEFENL</sequence>
<dbReference type="Pfam" id="PF19269">
    <property type="entry name" value="Anticodon_2"/>
    <property type="match status" value="1"/>
</dbReference>
<dbReference type="AlphaFoldDB" id="A0A2X1RTL7"/>
<evidence type="ECO:0000256" key="4">
    <source>
        <dbReference type="ARBA" id="ARBA00022917"/>
    </source>
</evidence>
<evidence type="ECO:0000256" key="2">
    <source>
        <dbReference type="ARBA" id="ARBA00022741"/>
    </source>
</evidence>
<protein>
    <submittedName>
        <fullName evidence="7">Glutamyl-tRNA synthetase</fullName>
        <ecNumber evidence="7">6.1.1.17</ecNumber>
    </submittedName>
</protein>
<evidence type="ECO:0000256" key="1">
    <source>
        <dbReference type="ARBA" id="ARBA00022598"/>
    </source>
</evidence>
<evidence type="ECO:0000256" key="3">
    <source>
        <dbReference type="ARBA" id="ARBA00022840"/>
    </source>
</evidence>
<evidence type="ECO:0000313" key="8">
    <source>
        <dbReference type="Proteomes" id="UP000249936"/>
    </source>
</evidence>
<keyword evidence="2" id="KW-0547">Nucleotide-binding</keyword>
<organism evidence="7 8">
    <name type="scientific">Haemophilus influenzae</name>
    <dbReference type="NCBI Taxonomy" id="727"/>
    <lineage>
        <taxon>Bacteria</taxon>
        <taxon>Pseudomonadati</taxon>
        <taxon>Pseudomonadota</taxon>
        <taxon>Gammaproteobacteria</taxon>
        <taxon>Pasteurellales</taxon>
        <taxon>Pasteurellaceae</taxon>
        <taxon>Haemophilus</taxon>
    </lineage>
</organism>
<name>A0A2X1RTL7_HAEIF</name>
<proteinExistence type="predicted"/>
<keyword evidence="4" id="KW-0648">Protein biosynthesis</keyword>
<dbReference type="InterPro" id="IPR045462">
    <property type="entry name" value="aa-tRNA-synth_I_cd-bd"/>
</dbReference>
<keyword evidence="5 7" id="KW-0030">Aminoacyl-tRNA synthetase</keyword>
<dbReference type="EMBL" id="UASK01000009">
    <property type="protein sequence ID" value="SPX42707.1"/>
    <property type="molecule type" value="Genomic_DNA"/>
</dbReference>
<gene>
    <name evidence="7" type="primary">gltX_4</name>
    <name evidence="7" type="ORF">NCTC11872_02351</name>
</gene>
<evidence type="ECO:0000313" key="7">
    <source>
        <dbReference type="EMBL" id="SPX42707.1"/>
    </source>
</evidence>
<dbReference type="GO" id="GO:0005524">
    <property type="term" value="F:ATP binding"/>
    <property type="evidence" value="ECO:0007669"/>
    <property type="project" value="UniProtKB-KW"/>
</dbReference>
<dbReference type="GO" id="GO:0006412">
    <property type="term" value="P:translation"/>
    <property type="evidence" value="ECO:0007669"/>
    <property type="project" value="UniProtKB-KW"/>
</dbReference>
<dbReference type="SUPFAM" id="SSF48163">
    <property type="entry name" value="An anticodon-binding domain of class I aminoacyl-tRNA synthetases"/>
    <property type="match status" value="1"/>
</dbReference>
<dbReference type="EC" id="6.1.1.17" evidence="7"/>
<keyword evidence="1 7" id="KW-0436">Ligase</keyword>
<accession>A0A2X1RTL7</accession>